<proteinExistence type="predicted"/>
<dbReference type="EMBL" id="PTQR01000080">
    <property type="protein sequence ID" value="TKX21667.1"/>
    <property type="molecule type" value="Genomic_DNA"/>
</dbReference>
<gene>
    <name evidence="2" type="ORF">C1H76_6163</name>
</gene>
<reference evidence="2 3" key="1">
    <citation type="submission" date="2018-02" db="EMBL/GenBank/DDBJ databases">
        <title>Draft genome sequences of Elsinoe sp., causing black scab on jojoba.</title>
        <authorList>
            <person name="Stodart B."/>
            <person name="Jeffress S."/>
            <person name="Ash G."/>
            <person name="Arun Chinnappa K."/>
        </authorList>
    </citation>
    <scope>NUCLEOTIDE SEQUENCE [LARGE SCALE GENOMIC DNA]</scope>
    <source>
        <strain evidence="2 3">Hillstone_2</strain>
    </source>
</reference>
<dbReference type="InterPro" id="IPR046536">
    <property type="entry name" value="DUF6601"/>
</dbReference>
<evidence type="ECO:0000256" key="1">
    <source>
        <dbReference type="SAM" id="Phobius"/>
    </source>
</evidence>
<dbReference type="Pfam" id="PF20246">
    <property type="entry name" value="DUF6601"/>
    <property type="match status" value="1"/>
</dbReference>
<comment type="caution">
    <text evidence="2">The sequence shown here is derived from an EMBL/GenBank/DDBJ whole genome shotgun (WGS) entry which is preliminary data.</text>
</comment>
<feature type="transmembrane region" description="Helical" evidence="1">
    <location>
        <begin position="298"/>
        <end position="326"/>
    </location>
</feature>
<feature type="transmembrane region" description="Helical" evidence="1">
    <location>
        <begin position="254"/>
        <end position="278"/>
    </location>
</feature>
<dbReference type="PANTHER" id="PTHR34414:SF1">
    <property type="entry name" value="SUBTILISIN-LIKE SERINE PROTEASE"/>
    <property type="match status" value="1"/>
</dbReference>
<dbReference type="Proteomes" id="UP000308133">
    <property type="component" value="Unassembled WGS sequence"/>
</dbReference>
<organism evidence="2 3">
    <name type="scientific">Elsinoe australis</name>
    <dbReference type="NCBI Taxonomy" id="40998"/>
    <lineage>
        <taxon>Eukaryota</taxon>
        <taxon>Fungi</taxon>
        <taxon>Dikarya</taxon>
        <taxon>Ascomycota</taxon>
        <taxon>Pezizomycotina</taxon>
        <taxon>Dothideomycetes</taxon>
        <taxon>Dothideomycetidae</taxon>
        <taxon>Myriangiales</taxon>
        <taxon>Elsinoaceae</taxon>
        <taxon>Elsinoe</taxon>
    </lineage>
</organism>
<protein>
    <submittedName>
        <fullName evidence="2">Uncharacterized protein</fullName>
    </submittedName>
</protein>
<keyword evidence="1" id="KW-1133">Transmembrane helix</keyword>
<sequence>MSTLVPFEKSQELYRKDLVRKPQHEHLNHETSLGSDKVPKLRPGPIYVPGYRYLELSSIAARDFLLSETLTPRLNVFPFPWLVSKQHSWHIASLTEQIVRGRRIIITENPELHLVWYHDRVHIKPLPRYLISYDWWHYTFSSNSTPFVDPTERLVALQAAKGLLRSYTYLIQRRSDFELAQNAPHRILPKKLRFSASLAFFSSVQRSIADKDVSRRWHSGDVRLTRLNFWSKVFLRELNYHKIHGQYSDRMARFYAPLLFVFAVFSVVLNAMQVGLTADPIVGQDAFGSSFGAASQAFSLLSLSAVALTILLLLLALLVPLLLELIGACAHLREKRNPTEVADDWVH</sequence>
<name>A0A4U7B2Y0_9PEZI</name>
<keyword evidence="1" id="KW-0812">Transmembrane</keyword>
<evidence type="ECO:0000313" key="3">
    <source>
        <dbReference type="Proteomes" id="UP000308133"/>
    </source>
</evidence>
<dbReference type="AlphaFoldDB" id="A0A4U7B2Y0"/>
<accession>A0A4U7B2Y0</accession>
<evidence type="ECO:0000313" key="2">
    <source>
        <dbReference type="EMBL" id="TKX21667.1"/>
    </source>
</evidence>
<dbReference type="PANTHER" id="PTHR34414">
    <property type="entry name" value="HET DOMAIN-CONTAINING PROTEIN-RELATED"/>
    <property type="match status" value="1"/>
</dbReference>
<keyword evidence="1" id="KW-0472">Membrane</keyword>